<feature type="transmembrane region" description="Helical" evidence="7">
    <location>
        <begin position="50"/>
        <end position="71"/>
    </location>
</feature>
<gene>
    <name evidence="8" type="primary">nrfD</name>
    <name evidence="8" type="ORF">DDT54_21390</name>
    <name evidence="9" type="ORF">EH206_17965</name>
</gene>
<evidence type="ECO:0000256" key="4">
    <source>
        <dbReference type="ARBA" id="ARBA00022692"/>
    </source>
</evidence>
<evidence type="ECO:0000313" key="8">
    <source>
        <dbReference type="EMBL" id="PWC20139.1"/>
    </source>
</evidence>
<dbReference type="InterPro" id="IPR005614">
    <property type="entry name" value="NrfD-like"/>
</dbReference>
<evidence type="ECO:0000256" key="7">
    <source>
        <dbReference type="SAM" id="Phobius"/>
    </source>
</evidence>
<accession>A0A2U1UEP0</accession>
<keyword evidence="11" id="KW-1185">Reference proteome</keyword>
<evidence type="ECO:0000313" key="10">
    <source>
        <dbReference type="Proteomes" id="UP000295985"/>
    </source>
</evidence>
<dbReference type="GO" id="GO:0005886">
    <property type="term" value="C:plasma membrane"/>
    <property type="evidence" value="ECO:0007669"/>
    <property type="project" value="UniProtKB-SubCell"/>
</dbReference>
<protein>
    <submittedName>
        <fullName evidence="8">Cytochrome c nitrite reductase subunit NrfD</fullName>
        <ecNumber evidence="9">1.7.2.2</ecNumber>
    </submittedName>
</protein>
<comment type="subcellular location">
    <subcellularLocation>
        <location evidence="1">Cell membrane</location>
        <topology evidence="1">Multi-pass membrane protein</topology>
    </subcellularLocation>
</comment>
<feature type="transmembrane region" description="Helical" evidence="7">
    <location>
        <begin position="91"/>
        <end position="111"/>
    </location>
</feature>
<feature type="transmembrane region" description="Helical" evidence="7">
    <location>
        <begin position="257"/>
        <end position="280"/>
    </location>
</feature>
<reference evidence="9 11" key="2">
    <citation type="submission" date="2018-11" db="EMBL/GenBank/DDBJ databases">
        <title>Genome sequences of Brenneria nigrifluens and Brenneria rubrifaciens.</title>
        <authorList>
            <person name="Poret-Peterson A.T."/>
            <person name="McClean A.E."/>
            <person name="Kluepfel D.A."/>
        </authorList>
    </citation>
    <scope>NUCLEOTIDE SEQUENCE [LARGE SCALE GENOMIC DNA]</scope>
    <source>
        <strain evidence="9 11">ATCC 13028</strain>
    </source>
</reference>
<dbReference type="EC" id="1.7.2.2" evidence="9"/>
<dbReference type="Pfam" id="PF03916">
    <property type="entry name" value="NrfD"/>
    <property type="match status" value="1"/>
</dbReference>
<evidence type="ECO:0000256" key="5">
    <source>
        <dbReference type="ARBA" id="ARBA00022989"/>
    </source>
</evidence>
<dbReference type="InterPro" id="IPR052049">
    <property type="entry name" value="Electron_transfer_protein"/>
</dbReference>
<keyword evidence="9" id="KW-0560">Oxidoreductase</keyword>
<feature type="transmembrane region" description="Helical" evidence="7">
    <location>
        <begin position="153"/>
        <end position="171"/>
    </location>
</feature>
<dbReference type="Gene3D" id="1.20.1630.10">
    <property type="entry name" value="Formate dehydrogenase/DMSO reductase domain"/>
    <property type="match status" value="1"/>
</dbReference>
<dbReference type="EMBL" id="CP034036">
    <property type="protein sequence ID" value="QCR05897.1"/>
    <property type="molecule type" value="Genomic_DNA"/>
</dbReference>
<evidence type="ECO:0000256" key="6">
    <source>
        <dbReference type="ARBA" id="ARBA00023136"/>
    </source>
</evidence>
<feature type="transmembrane region" description="Helical" evidence="7">
    <location>
        <begin position="292"/>
        <end position="313"/>
    </location>
</feature>
<feature type="transmembrane region" description="Helical" evidence="7">
    <location>
        <begin position="183"/>
        <end position="204"/>
    </location>
</feature>
<dbReference type="EMBL" id="QDKK01000049">
    <property type="protein sequence ID" value="PWC20139.1"/>
    <property type="molecule type" value="Genomic_DNA"/>
</dbReference>
<feature type="transmembrane region" description="Helical" evidence="7">
    <location>
        <begin position="225"/>
        <end position="245"/>
    </location>
</feature>
<dbReference type="NCBIfam" id="TIGR03148">
    <property type="entry name" value="cyt_nit_nrfD"/>
    <property type="match status" value="1"/>
</dbReference>
<dbReference type="RefSeq" id="WP_009114296.1">
    <property type="nucleotide sequence ID" value="NZ_CP034036.1"/>
</dbReference>
<dbReference type="InterPro" id="IPR017566">
    <property type="entry name" value="NrfD"/>
</dbReference>
<keyword evidence="6 7" id="KW-0472">Membrane</keyword>
<evidence type="ECO:0000256" key="1">
    <source>
        <dbReference type="ARBA" id="ARBA00004651"/>
    </source>
</evidence>
<feature type="transmembrane region" description="Helical" evidence="7">
    <location>
        <begin position="16"/>
        <end position="38"/>
    </location>
</feature>
<keyword evidence="4 7" id="KW-0812">Transmembrane</keyword>
<evidence type="ECO:0000256" key="2">
    <source>
        <dbReference type="ARBA" id="ARBA00008929"/>
    </source>
</evidence>
<comment type="similarity">
    <text evidence="2">Belongs to the NrfD family.</text>
</comment>
<dbReference type="Proteomes" id="UP000295985">
    <property type="component" value="Unassembled WGS sequence"/>
</dbReference>
<dbReference type="Proteomes" id="UP000303847">
    <property type="component" value="Chromosome"/>
</dbReference>
<dbReference type="OrthoDB" id="31166at2"/>
<organism evidence="8 10">
    <name type="scientific">Brenneria nigrifluens DSM 30175 = ATCC 13028</name>
    <dbReference type="NCBI Taxonomy" id="1121120"/>
    <lineage>
        <taxon>Bacteria</taxon>
        <taxon>Pseudomonadati</taxon>
        <taxon>Pseudomonadota</taxon>
        <taxon>Gammaproteobacteria</taxon>
        <taxon>Enterobacterales</taxon>
        <taxon>Pectobacteriaceae</taxon>
        <taxon>Brenneria</taxon>
    </lineage>
</organism>
<keyword evidence="5 7" id="KW-1133">Transmembrane helix</keyword>
<sequence length="319" mass="34574">MLNAFHFDTLVWDWPIAIYLLLVGISAGMVSLSILIKYYAPAEYNGGNNVIKSTAIVAPLAVIIGLLILIFHLTRPLTFWYLMVFYSPTSIMSLGVMLFQVYFVVIALWIINLYREPLLRLIESKIRRPALTALAQKITGVIAGKAGLIEKTLLVLAVLLGCYTGFLLSALKSFPLLNNPVLPVLFLASGTTSGIAVAMLANAISRSASGNTATMHFIHKIENPVIYAEVFLLFAFFVGLFLGGGQKTVAAHTALTGFWGGVFWIGIIGLGIAVPLIASFMRKKREPGRGSLAAMAALSLLGVFLLRMFVLYAGQMTVA</sequence>
<proteinExistence type="inferred from homology"/>
<evidence type="ECO:0000313" key="9">
    <source>
        <dbReference type="EMBL" id="QCR05897.1"/>
    </source>
</evidence>
<dbReference type="AlphaFoldDB" id="A0A2U1UEP0"/>
<keyword evidence="3" id="KW-1003">Cell membrane</keyword>
<dbReference type="PANTHER" id="PTHR34856:SF2">
    <property type="entry name" value="PROTEIN NRFD"/>
    <property type="match status" value="1"/>
</dbReference>
<evidence type="ECO:0000313" key="11">
    <source>
        <dbReference type="Proteomes" id="UP000303847"/>
    </source>
</evidence>
<dbReference type="GO" id="GO:0042279">
    <property type="term" value="F:nitrite reductase (cytochrome, ammonia-forming) activity"/>
    <property type="evidence" value="ECO:0007669"/>
    <property type="project" value="UniProtKB-EC"/>
</dbReference>
<evidence type="ECO:0000256" key="3">
    <source>
        <dbReference type="ARBA" id="ARBA00022475"/>
    </source>
</evidence>
<name>A0A2U1UEP0_9GAMM</name>
<dbReference type="PANTHER" id="PTHR34856">
    <property type="entry name" value="PROTEIN NRFD"/>
    <property type="match status" value="1"/>
</dbReference>
<reference evidence="8 10" key="1">
    <citation type="submission" date="2018-04" db="EMBL/GenBank/DDBJ databases">
        <title>Brenneria corticis sp.nov.</title>
        <authorList>
            <person name="Li Y."/>
        </authorList>
    </citation>
    <scope>NUCLEOTIDE SEQUENCE [LARGE SCALE GENOMIC DNA]</scope>
    <source>
        <strain evidence="8 10">LMG 2694</strain>
    </source>
</reference>